<dbReference type="Gene3D" id="3.40.800.10">
    <property type="entry name" value="Ureohydrolase domain"/>
    <property type="match status" value="1"/>
</dbReference>
<dbReference type="AlphaFoldDB" id="A0A2U2XFC3"/>
<keyword evidence="2" id="KW-1185">Reference proteome</keyword>
<gene>
    <name evidence="1" type="ORF">DIT68_04505</name>
</gene>
<comment type="caution">
    <text evidence="1">The sequence shown here is derived from an EMBL/GenBank/DDBJ whole genome shotgun (WGS) entry which is preliminary data.</text>
</comment>
<dbReference type="Proteomes" id="UP000245370">
    <property type="component" value="Unassembled WGS sequence"/>
</dbReference>
<dbReference type="InterPro" id="IPR023696">
    <property type="entry name" value="Ureohydrolase_dom_sf"/>
</dbReference>
<dbReference type="SUPFAM" id="SSF52768">
    <property type="entry name" value="Arginase/deacetylase"/>
    <property type="match status" value="1"/>
</dbReference>
<evidence type="ECO:0000313" key="1">
    <source>
        <dbReference type="EMBL" id="PWH86502.1"/>
    </source>
</evidence>
<evidence type="ECO:0000313" key="2">
    <source>
        <dbReference type="Proteomes" id="UP000245370"/>
    </source>
</evidence>
<reference evidence="1 2" key="2">
    <citation type="submission" date="2018-05" db="EMBL/GenBank/DDBJ databases">
        <authorList>
            <person name="Lanie J.A."/>
            <person name="Ng W.-L."/>
            <person name="Kazmierczak K.M."/>
            <person name="Andrzejewski T.M."/>
            <person name="Davidsen T.M."/>
            <person name="Wayne K.J."/>
            <person name="Tettelin H."/>
            <person name="Glass J.I."/>
            <person name="Rusch D."/>
            <person name="Podicherti R."/>
            <person name="Tsui H.-C.T."/>
            <person name="Winkler M.E."/>
        </authorList>
    </citation>
    <scope>NUCLEOTIDE SEQUENCE [LARGE SCALE GENOMIC DNA]</scope>
    <source>
        <strain evidence="1 2">C305</strain>
    </source>
</reference>
<organism evidence="1 2">
    <name type="scientific">Brumimicrobium oceani</name>
    <dbReference type="NCBI Taxonomy" id="2100725"/>
    <lineage>
        <taxon>Bacteria</taxon>
        <taxon>Pseudomonadati</taxon>
        <taxon>Bacteroidota</taxon>
        <taxon>Flavobacteriia</taxon>
        <taxon>Flavobacteriales</taxon>
        <taxon>Crocinitomicaceae</taxon>
        <taxon>Brumimicrobium</taxon>
    </lineage>
</organism>
<sequence>MKDISIYFQNIPNKKKYAEEMLGNSIYSYIGEEFPVIEEKGTAIIYVPEYRNHSEKIENDYTNDFRSQLYKLFKGINWTHAIYDLGTIVPGKEIKDTAYAIQTVCQELIKKDIIPIIVGGTQDLTNAIYKAYEQLEQMVNLTTIDNKLDLGDIDQSINHEGWLSHVLLHKPCFLFNYTNIGAQNHYVSNKTLDLFNELYFDICRLGEINQSIQIAEPFMRNTDILSFDLSSVRASDLQNNNYSAPNGIFANEACQLTRYAGISDKLSSFGIFNYYSNQHKVTDELVAQLIWYFNEGYAHRKGDFPIGSKKSYTKFRVFLEELKEEIVFYKSNKSGRWWIEVPYPGSKRSKFMRHQMIPCSYETYQESMQGEIPDLWWKTYQKLV</sequence>
<dbReference type="GO" id="GO:0016813">
    <property type="term" value="F:hydrolase activity, acting on carbon-nitrogen (but not peptide) bonds, in linear amidines"/>
    <property type="evidence" value="ECO:0007669"/>
    <property type="project" value="UniProtKB-ARBA"/>
</dbReference>
<dbReference type="EMBL" id="QFRJ01000002">
    <property type="protein sequence ID" value="PWH86502.1"/>
    <property type="molecule type" value="Genomic_DNA"/>
</dbReference>
<dbReference type="CDD" id="cd09988">
    <property type="entry name" value="Formimidoylglutamase"/>
    <property type="match status" value="1"/>
</dbReference>
<name>A0A2U2XFC3_9FLAO</name>
<protein>
    <submittedName>
        <fullName evidence="1">Arginase</fullName>
    </submittedName>
</protein>
<reference evidence="1 2" key="1">
    <citation type="submission" date="2018-05" db="EMBL/GenBank/DDBJ databases">
        <title>Brumimicrobium oceani sp. nov., isolated from coastal sediment.</title>
        <authorList>
            <person name="Kou Y."/>
        </authorList>
    </citation>
    <scope>NUCLEOTIDE SEQUENCE [LARGE SCALE GENOMIC DNA]</scope>
    <source>
        <strain evidence="1 2">C305</strain>
    </source>
</reference>
<dbReference type="Pfam" id="PF00491">
    <property type="entry name" value="Arginase"/>
    <property type="match status" value="1"/>
</dbReference>
<dbReference type="RefSeq" id="WP_109358614.1">
    <property type="nucleotide sequence ID" value="NZ_QFRJ01000002.1"/>
</dbReference>
<dbReference type="OrthoDB" id="931936at2"/>
<proteinExistence type="predicted"/>
<dbReference type="InterPro" id="IPR006035">
    <property type="entry name" value="Ureohydrolase"/>
</dbReference>
<accession>A0A2U2XFC3</accession>
<dbReference type="GO" id="GO:0046872">
    <property type="term" value="F:metal ion binding"/>
    <property type="evidence" value="ECO:0007669"/>
    <property type="project" value="InterPro"/>
</dbReference>